<name>A0A1J5P5Z1_NEOTH</name>
<organism evidence="2 3">
    <name type="scientific">Neomoorella thermoacetica</name>
    <name type="common">Clostridium thermoaceticum</name>
    <dbReference type="NCBI Taxonomy" id="1525"/>
    <lineage>
        <taxon>Bacteria</taxon>
        <taxon>Bacillati</taxon>
        <taxon>Bacillota</taxon>
        <taxon>Clostridia</taxon>
        <taxon>Neomoorellales</taxon>
        <taxon>Neomoorellaceae</taxon>
        <taxon>Neomoorella</taxon>
    </lineage>
</organism>
<dbReference type="AlphaFoldDB" id="A0A1J5P5Z1"/>
<dbReference type="EMBL" id="MDDC01000009">
    <property type="protein sequence ID" value="OIQ59301.1"/>
    <property type="molecule type" value="Genomic_DNA"/>
</dbReference>
<dbReference type="Proteomes" id="UP000182811">
    <property type="component" value="Unassembled WGS sequence"/>
</dbReference>
<evidence type="ECO:0000313" key="3">
    <source>
        <dbReference type="Proteomes" id="UP000182811"/>
    </source>
</evidence>
<dbReference type="EC" id="2.7.7.68" evidence="2"/>
<accession>A0A1J5P5Z1</accession>
<comment type="caution">
    <text evidence="2">The sequence shown here is derived from an EMBL/GenBank/DDBJ whole genome shotgun (WGS) entry which is preliminary data.</text>
</comment>
<dbReference type="InterPro" id="IPR025877">
    <property type="entry name" value="MobA-like_NTP_Trfase"/>
</dbReference>
<feature type="domain" description="MobA-like NTP transferase" evidence="1">
    <location>
        <begin position="14"/>
        <end position="135"/>
    </location>
</feature>
<dbReference type="OrthoDB" id="159246at2"/>
<dbReference type="InterPro" id="IPR029044">
    <property type="entry name" value="Nucleotide-diphossugar_trans"/>
</dbReference>
<keyword evidence="2" id="KW-0808">Transferase</keyword>
<dbReference type="SUPFAM" id="SSF53448">
    <property type="entry name" value="Nucleotide-diphospho-sugar transferases"/>
    <property type="match status" value="1"/>
</dbReference>
<sequence length="251" mass="26819">MQVDAIILAGDKDGRALLPIGTRPMISWVVAALEASPSIRRLAVSGPPELETLLPPNVILVPAGRTTVESALNGAAAFPGAEWLLMVTADIPLLKPAAVEDFLQRCQERPADIYYPIVSQEASEASYPGVKRTYVRLREGTFTGGNMVLIKASALNTCASQGQKLVRLRKSPLALSRLIGLGFILKFLTRQLTIAEAEERFSLLLGARGVGVITPYPEIGIDVDKESDLELARGVLGGEGPVSPHNSGRSQ</sequence>
<keyword evidence="2" id="KW-0548">Nucleotidyltransferase</keyword>
<proteinExistence type="predicted"/>
<reference evidence="2 3" key="1">
    <citation type="submission" date="2016-08" db="EMBL/GenBank/DDBJ databases">
        <title>Genome-based comparison of Moorella thermoacetic strains.</title>
        <authorList>
            <person name="Poehlein A."/>
            <person name="Bengelsdorf F.R."/>
            <person name="Esser C."/>
            <person name="Duerre P."/>
            <person name="Daniel R."/>
        </authorList>
    </citation>
    <scope>NUCLEOTIDE SEQUENCE [LARGE SCALE GENOMIC DNA]</scope>
    <source>
        <strain evidence="2 3">DSM 21394</strain>
    </source>
</reference>
<gene>
    <name evidence="2" type="primary">cofC_2</name>
    <name evidence="2" type="ORF">MOTE_13590</name>
</gene>
<dbReference type="Gene3D" id="3.90.550.10">
    <property type="entry name" value="Spore Coat Polysaccharide Biosynthesis Protein SpsA, Chain A"/>
    <property type="match status" value="1"/>
</dbReference>
<evidence type="ECO:0000313" key="2">
    <source>
        <dbReference type="EMBL" id="OIQ59301.1"/>
    </source>
</evidence>
<dbReference type="Pfam" id="PF12804">
    <property type="entry name" value="NTP_transf_3"/>
    <property type="match status" value="1"/>
</dbReference>
<protein>
    <submittedName>
        <fullName evidence="2">2-phospho-L-lactate guanylyltransferase</fullName>
        <ecNumber evidence="2">2.7.7.68</ecNumber>
    </submittedName>
</protein>
<dbReference type="GO" id="GO:0043814">
    <property type="term" value="F:phospholactate guanylyltransferase activity"/>
    <property type="evidence" value="ECO:0007669"/>
    <property type="project" value="UniProtKB-EC"/>
</dbReference>
<evidence type="ECO:0000259" key="1">
    <source>
        <dbReference type="Pfam" id="PF12804"/>
    </source>
</evidence>